<dbReference type="Pfam" id="PF00133">
    <property type="entry name" value="tRNA-synt_1"/>
    <property type="match status" value="1"/>
</dbReference>
<dbReference type="GO" id="GO:0004832">
    <property type="term" value="F:valine-tRNA ligase activity"/>
    <property type="evidence" value="ECO:0007669"/>
    <property type="project" value="UniProtKB-UniRule"/>
</dbReference>
<dbReference type="GO" id="GO:0005829">
    <property type="term" value="C:cytosol"/>
    <property type="evidence" value="ECO:0007669"/>
    <property type="project" value="TreeGrafter"/>
</dbReference>
<dbReference type="NCBIfam" id="NF004349">
    <property type="entry name" value="PRK05729.1"/>
    <property type="match status" value="1"/>
</dbReference>
<gene>
    <name evidence="12" type="primary">valS</name>
    <name evidence="16" type="ORF">FYJ74_04540</name>
</gene>
<dbReference type="Gene3D" id="1.10.287.380">
    <property type="entry name" value="Valyl-tRNA synthetase, C-terminal domain"/>
    <property type="match status" value="1"/>
</dbReference>
<reference evidence="16 17" key="1">
    <citation type="submission" date="2019-08" db="EMBL/GenBank/DDBJ databases">
        <title>In-depth cultivation of the pig gut microbiome towards novel bacterial diversity and tailored functional studies.</title>
        <authorList>
            <person name="Wylensek D."/>
            <person name="Hitch T.C.A."/>
            <person name="Clavel T."/>
        </authorList>
    </citation>
    <scope>NUCLEOTIDE SEQUENCE [LARGE SCALE GENOMIC DNA]</scope>
    <source>
        <strain evidence="16 17">SM-530-WT-4B</strain>
    </source>
</reference>
<dbReference type="PANTHER" id="PTHR11946:SF93">
    <property type="entry name" value="VALINE--TRNA LIGASE, CHLOROPLASTIC_MITOCHONDRIAL 2"/>
    <property type="match status" value="1"/>
</dbReference>
<comment type="domain">
    <text evidence="12">ValRS has two distinct active sites: one for aminoacylation and one for editing. The misactivated threonine is translocated from the active site to the editing site.</text>
</comment>
<dbReference type="InterPro" id="IPR009080">
    <property type="entry name" value="tRNAsynth_Ia_anticodon-bd"/>
</dbReference>
<evidence type="ECO:0000259" key="14">
    <source>
        <dbReference type="Pfam" id="PF08264"/>
    </source>
</evidence>
<feature type="domain" description="Methionyl/Valyl/Leucyl/Isoleucyl-tRNA synthetase anticodon-binding" evidence="14">
    <location>
        <begin position="625"/>
        <end position="771"/>
    </location>
</feature>
<evidence type="ECO:0000313" key="17">
    <source>
        <dbReference type="Proteomes" id="UP000473699"/>
    </source>
</evidence>
<dbReference type="RefSeq" id="WP_154528392.1">
    <property type="nucleotide sequence ID" value="NZ_VUNH01000003.1"/>
</dbReference>
<feature type="short sequence motif" description="'HIGH' region" evidence="12">
    <location>
        <begin position="49"/>
        <end position="59"/>
    </location>
</feature>
<dbReference type="GO" id="GO:0006438">
    <property type="term" value="P:valyl-tRNA aminoacylation"/>
    <property type="evidence" value="ECO:0007669"/>
    <property type="project" value="UniProtKB-UniRule"/>
</dbReference>
<comment type="subunit">
    <text evidence="2 12">Monomer.</text>
</comment>
<comment type="catalytic activity">
    <reaction evidence="10 12">
        <text>tRNA(Val) + L-valine + ATP = L-valyl-tRNA(Val) + AMP + diphosphate</text>
        <dbReference type="Rhea" id="RHEA:10704"/>
        <dbReference type="Rhea" id="RHEA-COMP:9672"/>
        <dbReference type="Rhea" id="RHEA-COMP:9708"/>
        <dbReference type="ChEBI" id="CHEBI:30616"/>
        <dbReference type="ChEBI" id="CHEBI:33019"/>
        <dbReference type="ChEBI" id="CHEBI:57762"/>
        <dbReference type="ChEBI" id="CHEBI:78442"/>
        <dbReference type="ChEBI" id="CHEBI:78537"/>
        <dbReference type="ChEBI" id="CHEBI:456215"/>
        <dbReference type="EC" id="6.1.1.9"/>
    </reaction>
</comment>
<evidence type="ECO:0000256" key="10">
    <source>
        <dbReference type="ARBA" id="ARBA00047552"/>
    </source>
</evidence>
<keyword evidence="4 12" id="KW-0436">Ligase</keyword>
<dbReference type="CDD" id="cd07962">
    <property type="entry name" value="Anticodon_Ia_Val"/>
    <property type="match status" value="1"/>
</dbReference>
<dbReference type="FunFam" id="1.10.730.10:FF:000014">
    <property type="entry name" value="Valine--tRNA ligase"/>
    <property type="match status" value="1"/>
</dbReference>
<evidence type="ECO:0000256" key="3">
    <source>
        <dbReference type="ARBA" id="ARBA00022490"/>
    </source>
</evidence>
<feature type="binding site" evidence="12">
    <location>
        <position position="545"/>
    </location>
    <ligand>
        <name>ATP</name>
        <dbReference type="ChEBI" id="CHEBI:30616"/>
    </ligand>
</feature>
<evidence type="ECO:0000256" key="1">
    <source>
        <dbReference type="ARBA" id="ARBA00004496"/>
    </source>
</evidence>
<dbReference type="InterPro" id="IPR002303">
    <property type="entry name" value="Valyl-tRNA_ligase"/>
</dbReference>
<keyword evidence="5 12" id="KW-0547">Nucleotide-binding</keyword>
<feature type="domain" description="Aminoacyl-tRNA synthetase class Ia" evidence="13">
    <location>
        <begin position="20"/>
        <end position="579"/>
    </location>
</feature>
<dbReference type="AlphaFoldDB" id="A0A6L5YAR8"/>
<evidence type="ECO:0000256" key="5">
    <source>
        <dbReference type="ARBA" id="ARBA00022741"/>
    </source>
</evidence>
<evidence type="ECO:0000256" key="8">
    <source>
        <dbReference type="ARBA" id="ARBA00023054"/>
    </source>
</evidence>
<evidence type="ECO:0000259" key="13">
    <source>
        <dbReference type="Pfam" id="PF00133"/>
    </source>
</evidence>
<dbReference type="Proteomes" id="UP000473699">
    <property type="component" value="Unassembled WGS sequence"/>
</dbReference>
<dbReference type="GO" id="GO:0005524">
    <property type="term" value="F:ATP binding"/>
    <property type="evidence" value="ECO:0007669"/>
    <property type="project" value="UniProtKB-UniRule"/>
</dbReference>
<dbReference type="InterPro" id="IPR001412">
    <property type="entry name" value="aa-tRNA-synth_I_CS"/>
</dbReference>
<dbReference type="InterPro" id="IPR002300">
    <property type="entry name" value="aa-tRNA-synth_Ia"/>
</dbReference>
<dbReference type="PANTHER" id="PTHR11946">
    <property type="entry name" value="VALYL-TRNA SYNTHETASES"/>
    <property type="match status" value="1"/>
</dbReference>
<dbReference type="InterPro" id="IPR019499">
    <property type="entry name" value="Val-tRNA_synth_tRNA-bd"/>
</dbReference>
<dbReference type="Gene3D" id="1.10.730.10">
    <property type="entry name" value="Isoleucyl-tRNA Synthetase, Domain 1"/>
    <property type="match status" value="1"/>
</dbReference>
<comment type="caution">
    <text evidence="16">The sequence shown here is derived from an EMBL/GenBank/DDBJ whole genome shotgun (WGS) entry which is preliminary data.</text>
</comment>
<feature type="short sequence motif" description="'KMSKS' region" evidence="12">
    <location>
        <begin position="542"/>
        <end position="546"/>
    </location>
</feature>
<dbReference type="FunFam" id="3.40.50.620:FF:000032">
    <property type="entry name" value="Valine--tRNA ligase"/>
    <property type="match status" value="1"/>
</dbReference>
<dbReference type="SUPFAM" id="SSF46589">
    <property type="entry name" value="tRNA-binding arm"/>
    <property type="match status" value="1"/>
</dbReference>
<comment type="function">
    <text evidence="12">Catalyzes the attachment of valine to tRNA(Val). As ValRS can inadvertently accommodate and process structurally similar amino acids such as threonine, to avoid such errors, it has a 'posttransfer' editing activity that hydrolyzes mischarged Thr-tRNA(Val) in a tRNA-dependent manner.</text>
</comment>
<evidence type="ECO:0000313" key="16">
    <source>
        <dbReference type="EMBL" id="MST55301.1"/>
    </source>
</evidence>
<dbReference type="SUPFAM" id="SSF52374">
    <property type="entry name" value="Nucleotidylyl transferase"/>
    <property type="match status" value="1"/>
</dbReference>
<dbReference type="HAMAP" id="MF_02004">
    <property type="entry name" value="Val_tRNA_synth_type1"/>
    <property type="match status" value="1"/>
</dbReference>
<evidence type="ECO:0000256" key="4">
    <source>
        <dbReference type="ARBA" id="ARBA00022598"/>
    </source>
</evidence>
<sequence>MASRNTELSKTYDPAPLEGKWYQWWLDHNLFDAKIDPEKKAFSIVLPPPNVTGALHMGHAYDHTFQDILARYKRARGYSVLWLPGTDHAGIATQNVVERRLAKEGMSRCDLGRDAFVRRTWEWKEEYRNRIVDQMKSLGDSCDWKRERFTMDEGLSQAVRTVFCRLYEKGLIYKGKYIVNWCPRCHTALSDIEVEHSEAMGHMYYVRYYFKDSDEYIMIATTRPETIIADVAVAVHPGDEAHAYAIGREVIVPMTGGRLVDGKMSGGRAVPVIADRMVDPAFGTGFVKITPAHDPNDFQVGRTHGLEPIQVIDEDGHMINMTEAAREMEGMPVAEARVKSVEIMQDEGVLEKIEELPHQVGHCYRCGTTVEPYLSEQWFVKVAPLAERGVAESKAGHMRWIPPQWDKTYYQWMDGVRDWCISRQLWWGHRIPAWTCGDCGHIVVAEHDPECCPKCGSKRLKQDEDVLDTWFSSALWPFSTMGWPEKTEELKYFYPTSVMVTGFDIIFFWVSRMIMMGLEFMDEVPFRDIFIHALVRDERGRKMSKSLGNGIDPIDMITLYGADALRFTVAALTVQGRDILLGPAKIENYKRFINKIWNASRFALMSLGDEDHEGQPNPQHMRLHDRWILERLRRLDDVVTQDIDGYFIGEAARELYEFMWGDFCDWYIELSKPALYGDEGPERQETTKRVLLCVFKDALRLLHPFIPFVTEELWHAFAFGEKPMELESWPDAAAYAVDQASVAEMDELQEFIRSIRNLRAEAGLPPSRNVQRIVLRGPDQAFEPVLEANLDLIKLSAKVDAVEVVAADAPKPRLALSSIVKAGQVFLPVGDLLDPKAEVERLQKELKQVEANLARSEKKLSSESFVAKAPEDVVETERQRADESKSRRVRILENIASLSEE</sequence>
<dbReference type="InterPro" id="IPR010978">
    <property type="entry name" value="tRNA-bd_arm"/>
</dbReference>
<dbReference type="SUPFAM" id="SSF47323">
    <property type="entry name" value="Anticodon-binding domain of a subclass of class I aminoacyl-tRNA synthetases"/>
    <property type="match status" value="1"/>
</dbReference>
<dbReference type="FunFam" id="3.40.50.620:FF:000098">
    <property type="entry name" value="Valine--tRNA ligase"/>
    <property type="match status" value="1"/>
</dbReference>
<dbReference type="Pfam" id="PF10458">
    <property type="entry name" value="Val_tRNA-synt_C"/>
    <property type="match status" value="1"/>
</dbReference>
<comment type="domain">
    <text evidence="12">The C-terminal coiled-coil domain is crucial for aminoacylation activity.</text>
</comment>
<protein>
    <recommendedName>
        <fullName evidence="12">Valine--tRNA ligase</fullName>
        <ecNumber evidence="12">6.1.1.9</ecNumber>
    </recommendedName>
    <alternativeName>
        <fullName evidence="12">Valyl-tRNA synthetase</fullName>
        <shortName evidence="12">ValRS</shortName>
    </alternativeName>
</protein>
<dbReference type="InterPro" id="IPR033705">
    <property type="entry name" value="Anticodon_Ia_Val"/>
</dbReference>
<dbReference type="SUPFAM" id="SSF50677">
    <property type="entry name" value="ValRS/IleRS/LeuRS editing domain"/>
    <property type="match status" value="1"/>
</dbReference>
<dbReference type="GO" id="GO:0002161">
    <property type="term" value="F:aminoacyl-tRNA deacylase activity"/>
    <property type="evidence" value="ECO:0007669"/>
    <property type="project" value="InterPro"/>
</dbReference>
<evidence type="ECO:0000256" key="9">
    <source>
        <dbReference type="ARBA" id="ARBA00023146"/>
    </source>
</evidence>
<dbReference type="InterPro" id="IPR013155">
    <property type="entry name" value="M/V/L/I-tRNA-synth_anticd-bd"/>
</dbReference>
<dbReference type="Gene3D" id="3.40.50.620">
    <property type="entry name" value="HUPs"/>
    <property type="match status" value="2"/>
</dbReference>
<accession>A0A6L5YAR8</accession>
<dbReference type="CDD" id="cd00817">
    <property type="entry name" value="ValRS_core"/>
    <property type="match status" value="1"/>
</dbReference>
<keyword evidence="9 12" id="KW-0030">Aminoacyl-tRNA synthetase</keyword>
<feature type="domain" description="Valyl-tRNA synthetase tRNA-binding arm" evidence="15">
    <location>
        <begin position="837"/>
        <end position="898"/>
    </location>
</feature>
<evidence type="ECO:0000256" key="7">
    <source>
        <dbReference type="ARBA" id="ARBA00022917"/>
    </source>
</evidence>
<organism evidence="16 17">
    <name type="scientific">Pyramidobacter porci</name>
    <dbReference type="NCBI Taxonomy" id="2605789"/>
    <lineage>
        <taxon>Bacteria</taxon>
        <taxon>Thermotogati</taxon>
        <taxon>Synergistota</taxon>
        <taxon>Synergistia</taxon>
        <taxon>Synergistales</taxon>
        <taxon>Dethiosulfovibrionaceae</taxon>
        <taxon>Pyramidobacter</taxon>
    </lineage>
</organism>
<evidence type="ECO:0000256" key="2">
    <source>
        <dbReference type="ARBA" id="ARBA00011245"/>
    </source>
</evidence>
<evidence type="ECO:0000259" key="15">
    <source>
        <dbReference type="Pfam" id="PF10458"/>
    </source>
</evidence>
<keyword evidence="17" id="KW-1185">Reference proteome</keyword>
<comment type="similarity">
    <text evidence="11 12">Belongs to the class-I aminoacyl-tRNA synthetase family. ValS type 1 subfamily.</text>
</comment>
<keyword evidence="8 12" id="KW-0175">Coiled coil</keyword>
<keyword evidence="7 12" id="KW-0648">Protein biosynthesis</keyword>
<evidence type="ECO:0000256" key="12">
    <source>
        <dbReference type="HAMAP-Rule" id="MF_02004"/>
    </source>
</evidence>
<evidence type="ECO:0000256" key="11">
    <source>
        <dbReference type="ARBA" id="ARBA00060830"/>
    </source>
</evidence>
<keyword evidence="3 12" id="KW-0963">Cytoplasm</keyword>
<dbReference type="PROSITE" id="PS00178">
    <property type="entry name" value="AA_TRNA_LIGASE_I"/>
    <property type="match status" value="1"/>
</dbReference>
<dbReference type="InterPro" id="IPR014729">
    <property type="entry name" value="Rossmann-like_a/b/a_fold"/>
</dbReference>
<dbReference type="EC" id="6.1.1.9" evidence="12"/>
<proteinExistence type="inferred from homology"/>
<dbReference type="EMBL" id="VUNH01000003">
    <property type="protein sequence ID" value="MST55301.1"/>
    <property type="molecule type" value="Genomic_DNA"/>
</dbReference>
<feature type="coiled-coil region" evidence="12">
    <location>
        <begin position="832"/>
        <end position="859"/>
    </location>
</feature>
<evidence type="ECO:0000256" key="6">
    <source>
        <dbReference type="ARBA" id="ARBA00022840"/>
    </source>
</evidence>
<dbReference type="InterPro" id="IPR009008">
    <property type="entry name" value="Val/Leu/Ile-tRNA-synth_edit"/>
</dbReference>
<name>A0A6L5YAR8_9BACT</name>
<dbReference type="Pfam" id="PF08264">
    <property type="entry name" value="Anticodon_1"/>
    <property type="match status" value="1"/>
</dbReference>
<comment type="subcellular location">
    <subcellularLocation>
        <location evidence="1 12">Cytoplasm</location>
    </subcellularLocation>
</comment>
<dbReference type="InterPro" id="IPR037118">
    <property type="entry name" value="Val-tRNA_synth_C_sf"/>
</dbReference>
<dbReference type="NCBIfam" id="TIGR00422">
    <property type="entry name" value="valS"/>
    <property type="match status" value="1"/>
</dbReference>
<dbReference type="FunFam" id="1.10.287.380:FF:000001">
    <property type="entry name" value="Valine--tRNA ligase"/>
    <property type="match status" value="1"/>
</dbReference>
<keyword evidence="6 12" id="KW-0067">ATP-binding</keyword>
<dbReference type="PRINTS" id="PR00986">
    <property type="entry name" value="TRNASYNTHVAL"/>
</dbReference>